<dbReference type="GO" id="GO:0050129">
    <property type="term" value="F:N-formylglutamate deformylase activity"/>
    <property type="evidence" value="ECO:0007669"/>
    <property type="project" value="UniProtKB-EC"/>
</dbReference>
<dbReference type="EC" id="3.5.1.68" evidence="2"/>
<dbReference type="Proteomes" id="UP000293652">
    <property type="component" value="Unassembled WGS sequence"/>
</dbReference>
<evidence type="ECO:0000313" key="2">
    <source>
        <dbReference type="EMBL" id="TAX68083.1"/>
    </source>
</evidence>
<dbReference type="AlphaFoldDB" id="A0A4Q8Y025"/>
<keyword evidence="2" id="KW-0614">Plasmid</keyword>
<organism evidence="2 3">
    <name type="scientific">Rhizobium leguminosarum</name>
    <dbReference type="NCBI Taxonomy" id="384"/>
    <lineage>
        <taxon>Bacteria</taxon>
        <taxon>Pseudomonadati</taxon>
        <taxon>Pseudomonadota</taxon>
        <taxon>Alphaproteobacteria</taxon>
        <taxon>Hyphomicrobiales</taxon>
        <taxon>Rhizobiaceae</taxon>
        <taxon>Rhizobium/Agrobacterium group</taxon>
        <taxon>Rhizobium</taxon>
    </lineage>
</organism>
<dbReference type="RefSeq" id="WP_130679335.1">
    <property type="nucleotide sequence ID" value="NZ_SIPA01000003.1"/>
</dbReference>
<gene>
    <name evidence="2" type="primary">hutG</name>
    <name evidence="2" type="ORF">ELI03_28800</name>
</gene>
<accession>A0A4Q8Y025</accession>
<name>A0A4Q8Y025_RHILE</name>
<dbReference type="SUPFAM" id="SSF53187">
    <property type="entry name" value="Zn-dependent exopeptidases"/>
    <property type="match status" value="1"/>
</dbReference>
<dbReference type="Pfam" id="PF05013">
    <property type="entry name" value="FGase"/>
    <property type="match status" value="1"/>
</dbReference>
<dbReference type="Gene3D" id="3.40.630.40">
    <property type="entry name" value="Zn-dependent exopeptidases"/>
    <property type="match status" value="1"/>
</dbReference>
<feature type="region of interest" description="Disordered" evidence="1">
    <location>
        <begin position="1"/>
        <end position="27"/>
    </location>
</feature>
<feature type="compositionally biased region" description="Polar residues" evidence="1">
    <location>
        <begin position="8"/>
        <end position="18"/>
    </location>
</feature>
<keyword evidence="2" id="KW-0378">Hydrolase</keyword>
<dbReference type="InterPro" id="IPR007709">
    <property type="entry name" value="N-FG_amidohydro"/>
</dbReference>
<sequence length="273" mass="30098">MMVEEKVSSPSEIRQGTSPVILGFPHTGTDVPPEIADRLNDNGRMLADTDWHIHQLYDGLLDSVTTVRATFHRYVIDANRDPAGVSLYPGQNTTGLIPETDFDGKAIWKEGAAPDEADIAARLRDFHAPYHAALAAEIERVRAIHGVAILYDCHSIRSHIPFLFEGKLPDFNIGTDVGKTCDSAIEQATLTVVEAAEGYDCVLNGRFKGGWTTRHYGRPDTGVHAIQMELAQSTHLQTEAPPFAYDAAKADRLRVHLKNILVRIEQIAPGLKR</sequence>
<comment type="caution">
    <text evidence="2">The sequence shown here is derived from an EMBL/GenBank/DDBJ whole genome shotgun (WGS) entry which is preliminary data.</text>
</comment>
<proteinExistence type="predicted"/>
<geneLocation type="plasmid" evidence="2">
    <name>pSM145A_Rh02</name>
</geneLocation>
<evidence type="ECO:0000313" key="3">
    <source>
        <dbReference type="Proteomes" id="UP000293652"/>
    </source>
</evidence>
<dbReference type="NCBIfam" id="TIGR02017">
    <property type="entry name" value="hutG_amidohyd"/>
    <property type="match status" value="1"/>
</dbReference>
<evidence type="ECO:0000256" key="1">
    <source>
        <dbReference type="SAM" id="MobiDB-lite"/>
    </source>
</evidence>
<dbReference type="EMBL" id="SIPC01000003">
    <property type="protein sequence ID" value="TAX68083.1"/>
    <property type="molecule type" value="Genomic_DNA"/>
</dbReference>
<reference evidence="2 3" key="1">
    <citation type="submission" date="2019-02" db="EMBL/GenBank/DDBJ databases">
        <title>The genomic architecture of introgression among sibling species of bacteria.</title>
        <authorList>
            <person name="Cavassim M.I.A."/>
            <person name="Moeskjaer S."/>
            <person name="Moslemi C."/>
            <person name="Fields B."/>
            <person name="Bachmann A."/>
            <person name="Vilhjalmsson B."/>
            <person name="Schierup M.H."/>
            <person name="Young J.P.W."/>
            <person name="Andersen S.U."/>
        </authorList>
    </citation>
    <scope>NUCLEOTIDE SEQUENCE [LARGE SCALE GENOMIC DNA]</scope>
    <source>
        <strain evidence="2 3">SM145A</strain>
        <plasmid evidence="2">pSM145A_Rh02</plasmid>
    </source>
</reference>
<protein>
    <submittedName>
        <fullName evidence="2">N-formylglutamate deformylase</fullName>
        <ecNumber evidence="2">3.5.1.68</ecNumber>
    </submittedName>
</protein>
<dbReference type="InterPro" id="IPR010247">
    <property type="entry name" value="HutG_amidohyd"/>
</dbReference>